<comment type="caution">
    <text evidence="3">The sequence shown here is derived from an EMBL/GenBank/DDBJ whole genome shotgun (WGS) entry which is preliminary data.</text>
</comment>
<organism evidence="3">
    <name type="scientific">bioreactor metagenome</name>
    <dbReference type="NCBI Taxonomy" id="1076179"/>
    <lineage>
        <taxon>unclassified sequences</taxon>
        <taxon>metagenomes</taxon>
        <taxon>ecological metagenomes</taxon>
    </lineage>
</organism>
<name>A0A645A192_9ZZZZ</name>
<sequence length="354" mass="40285">MSKKNGMELVKLKEEFIDGCVANHHSRTIAEALYGFILAFANYGFNKSHSIVYGLICYQMAYLKANYPHYFLLSLLDSVIGSEVKTAEYISECHKCSVMVAPLSINYSQDRYSYEGHTIRLPLVCVKGVGSTAVKELLDERSKGLFNDYYEFIARINLRKISRSIIESLIKAGALDEFQLSRRSMLNALDEVLNYANLVKVENPQQSYIDLDLVYKPQIAVIEDDPMEKLQQEKETLGFYLSEHPMLSLKKQLNYHGPAVSELEVAPGRVTVLIHIIKIKHYQAKTGEMVFATADDESGVLDLVILPNQYRKYRELIEKGKFLYAEGRVDKPSSMVVDMLHIVPSEKFTEISQL</sequence>
<evidence type="ECO:0000313" key="3">
    <source>
        <dbReference type="EMBL" id="MPM46965.1"/>
    </source>
</evidence>
<dbReference type="CDD" id="cd04485">
    <property type="entry name" value="DnaE_OBF"/>
    <property type="match status" value="1"/>
</dbReference>
<accession>A0A645A192</accession>
<feature type="domain" description="DNA polymerase helix-hairpin-helix motif" evidence="2">
    <location>
        <begin position="98"/>
        <end position="184"/>
    </location>
</feature>
<evidence type="ECO:0000259" key="1">
    <source>
        <dbReference type="Pfam" id="PF01336"/>
    </source>
</evidence>
<gene>
    <name evidence="3" type="primary">dnaE1_5</name>
    <name evidence="3" type="ORF">SDC9_93672</name>
</gene>
<dbReference type="Pfam" id="PF14579">
    <property type="entry name" value="HHH_6"/>
    <property type="match status" value="1"/>
</dbReference>
<dbReference type="GO" id="GO:0006260">
    <property type="term" value="P:DNA replication"/>
    <property type="evidence" value="ECO:0007669"/>
    <property type="project" value="InterPro"/>
</dbReference>
<dbReference type="AlphaFoldDB" id="A0A645A192"/>
<dbReference type="PANTHER" id="PTHR32294">
    <property type="entry name" value="DNA POLYMERASE III SUBUNIT ALPHA"/>
    <property type="match status" value="1"/>
</dbReference>
<dbReference type="EMBL" id="VSSQ01011494">
    <property type="protein sequence ID" value="MPM46965.1"/>
    <property type="molecule type" value="Genomic_DNA"/>
</dbReference>
<dbReference type="InterPro" id="IPR029460">
    <property type="entry name" value="DNAPol_HHH"/>
</dbReference>
<proteinExistence type="predicted"/>
<dbReference type="InterPro" id="IPR004365">
    <property type="entry name" value="NA-bd_OB_tRNA"/>
</dbReference>
<reference evidence="3" key="1">
    <citation type="submission" date="2019-08" db="EMBL/GenBank/DDBJ databases">
        <authorList>
            <person name="Kucharzyk K."/>
            <person name="Murdoch R.W."/>
            <person name="Higgins S."/>
            <person name="Loffler F."/>
        </authorList>
    </citation>
    <scope>NUCLEOTIDE SEQUENCE</scope>
</reference>
<dbReference type="Pfam" id="PF01336">
    <property type="entry name" value="tRNA_anti-codon"/>
    <property type="match status" value="1"/>
</dbReference>
<dbReference type="EC" id="2.7.7.7" evidence="3"/>
<dbReference type="InterPro" id="IPR004805">
    <property type="entry name" value="DnaE2/DnaE/PolC"/>
</dbReference>
<dbReference type="Gene3D" id="1.10.150.870">
    <property type="match status" value="1"/>
</dbReference>
<dbReference type="GO" id="GO:0008408">
    <property type="term" value="F:3'-5' exonuclease activity"/>
    <property type="evidence" value="ECO:0007669"/>
    <property type="project" value="InterPro"/>
</dbReference>
<protein>
    <submittedName>
        <fullName evidence="3">DNA polymerase III subunit alpha</fullName>
        <ecNumber evidence="3">2.7.7.7</ecNumber>
    </submittedName>
</protein>
<dbReference type="GO" id="GO:0003676">
    <property type="term" value="F:nucleic acid binding"/>
    <property type="evidence" value="ECO:0007669"/>
    <property type="project" value="InterPro"/>
</dbReference>
<keyword evidence="3" id="KW-0808">Transferase</keyword>
<evidence type="ECO:0000259" key="2">
    <source>
        <dbReference type="Pfam" id="PF14579"/>
    </source>
</evidence>
<dbReference type="PANTHER" id="PTHR32294:SF0">
    <property type="entry name" value="DNA POLYMERASE III SUBUNIT ALPHA"/>
    <property type="match status" value="1"/>
</dbReference>
<keyword evidence="3" id="KW-0548">Nucleotidyltransferase</keyword>
<feature type="domain" description="OB" evidence="1">
    <location>
        <begin position="284"/>
        <end position="332"/>
    </location>
</feature>
<dbReference type="GO" id="GO:0003887">
    <property type="term" value="F:DNA-directed DNA polymerase activity"/>
    <property type="evidence" value="ECO:0007669"/>
    <property type="project" value="UniProtKB-EC"/>
</dbReference>